<feature type="compositionally biased region" description="Polar residues" evidence="1">
    <location>
        <begin position="77"/>
        <end position="87"/>
    </location>
</feature>
<feature type="region of interest" description="Disordered" evidence="1">
    <location>
        <begin position="71"/>
        <end position="118"/>
    </location>
</feature>
<evidence type="ECO:0000313" key="2">
    <source>
        <dbReference type="EMBL" id="KAK2643240.1"/>
    </source>
</evidence>
<accession>A0AAD9TWY4</accession>
<evidence type="ECO:0000256" key="1">
    <source>
        <dbReference type="SAM" id="MobiDB-lite"/>
    </source>
</evidence>
<dbReference type="AlphaFoldDB" id="A0AAD9TWY4"/>
<evidence type="ECO:0000313" key="3">
    <source>
        <dbReference type="Proteomes" id="UP001280121"/>
    </source>
</evidence>
<keyword evidence="3" id="KW-1185">Reference proteome</keyword>
<protein>
    <submittedName>
        <fullName evidence="2">Uncharacterized protein</fullName>
    </submittedName>
</protein>
<organism evidence="2 3">
    <name type="scientific">Dipteronia dyeriana</name>
    <dbReference type="NCBI Taxonomy" id="168575"/>
    <lineage>
        <taxon>Eukaryota</taxon>
        <taxon>Viridiplantae</taxon>
        <taxon>Streptophyta</taxon>
        <taxon>Embryophyta</taxon>
        <taxon>Tracheophyta</taxon>
        <taxon>Spermatophyta</taxon>
        <taxon>Magnoliopsida</taxon>
        <taxon>eudicotyledons</taxon>
        <taxon>Gunneridae</taxon>
        <taxon>Pentapetalae</taxon>
        <taxon>rosids</taxon>
        <taxon>malvids</taxon>
        <taxon>Sapindales</taxon>
        <taxon>Sapindaceae</taxon>
        <taxon>Hippocastanoideae</taxon>
        <taxon>Acereae</taxon>
        <taxon>Dipteronia</taxon>
    </lineage>
</organism>
<name>A0AAD9TWY4_9ROSI</name>
<dbReference type="Proteomes" id="UP001280121">
    <property type="component" value="Unassembled WGS sequence"/>
</dbReference>
<proteinExistence type="predicted"/>
<reference evidence="2" key="1">
    <citation type="journal article" date="2023" name="Plant J.">
        <title>Genome sequences and population genomics provide insights into the demographic history, inbreeding, and mutation load of two 'living fossil' tree species of Dipteronia.</title>
        <authorList>
            <person name="Feng Y."/>
            <person name="Comes H.P."/>
            <person name="Chen J."/>
            <person name="Zhu S."/>
            <person name="Lu R."/>
            <person name="Zhang X."/>
            <person name="Li P."/>
            <person name="Qiu J."/>
            <person name="Olsen K.M."/>
            <person name="Qiu Y."/>
        </authorList>
    </citation>
    <scope>NUCLEOTIDE SEQUENCE</scope>
    <source>
        <strain evidence="2">KIB01</strain>
    </source>
</reference>
<gene>
    <name evidence="2" type="ORF">Ddye_025003</name>
</gene>
<sequence length="118" mass="13106">MFRLQNSIPLLSSLFCPLVSKFMFWKFQTMEDNESPKPKTKKKKKQNQRFLPKRGQVMINILEEIFGKKIRGGGGATATSVQSQEDNGGQKHRSASPNSAVSAATPVVYMSDADPSLD</sequence>
<dbReference type="EMBL" id="JANJYI010000007">
    <property type="protein sequence ID" value="KAK2643240.1"/>
    <property type="molecule type" value="Genomic_DNA"/>
</dbReference>
<comment type="caution">
    <text evidence="2">The sequence shown here is derived from an EMBL/GenBank/DDBJ whole genome shotgun (WGS) entry which is preliminary data.</text>
</comment>